<dbReference type="PANTHER" id="PTHR30097:SF4">
    <property type="entry name" value="SLR6042 PROTEIN"/>
    <property type="match status" value="1"/>
</dbReference>
<dbReference type="InterPro" id="IPR058649">
    <property type="entry name" value="CzcB_C"/>
</dbReference>
<dbReference type="Proteomes" id="UP000180215">
    <property type="component" value="Unassembled WGS sequence"/>
</dbReference>
<feature type="domain" description="CzcB-like alpha-helical hairpin" evidence="7">
    <location>
        <begin position="160"/>
        <end position="219"/>
    </location>
</feature>
<dbReference type="GO" id="GO:0060003">
    <property type="term" value="P:copper ion export"/>
    <property type="evidence" value="ECO:0007669"/>
    <property type="project" value="TreeGrafter"/>
</dbReference>
<evidence type="ECO:0000259" key="8">
    <source>
        <dbReference type="Pfam" id="PF25954"/>
    </source>
</evidence>
<evidence type="ECO:0000256" key="6">
    <source>
        <dbReference type="SAM" id="MobiDB-lite"/>
    </source>
</evidence>
<evidence type="ECO:0000259" key="10">
    <source>
        <dbReference type="Pfam" id="PF25975"/>
    </source>
</evidence>
<dbReference type="Gene3D" id="2.40.420.20">
    <property type="match status" value="1"/>
</dbReference>
<dbReference type="Pfam" id="PF25973">
    <property type="entry name" value="BSH_CzcB"/>
    <property type="match status" value="1"/>
</dbReference>
<dbReference type="InterPro" id="IPR058792">
    <property type="entry name" value="Beta-barrel_RND_2"/>
</dbReference>
<dbReference type="AlphaFoldDB" id="A0A1S1PBE8"/>
<evidence type="ECO:0000313" key="12">
    <source>
        <dbReference type="Proteomes" id="UP000180215"/>
    </source>
</evidence>
<dbReference type="GO" id="GO:0015679">
    <property type="term" value="P:plasma membrane copper ion transport"/>
    <property type="evidence" value="ECO:0007669"/>
    <property type="project" value="TreeGrafter"/>
</dbReference>
<evidence type="ECO:0000256" key="4">
    <source>
        <dbReference type="ARBA" id="ARBA00043263"/>
    </source>
</evidence>
<proteinExistence type="inferred from homology"/>
<reference evidence="11 12" key="1">
    <citation type="submission" date="2016-10" db="EMBL/GenBank/DDBJ databases">
        <title>Draft genome sequence of Methylobacterium extorquens CP3, a seed endophyte of Crotalaria pumila with plant growth-promoting and metal tolerance properties.</title>
        <authorList>
            <person name="Sanchez-Lopez A.S."/>
            <person name="Van Hamme J.D."/>
            <person name="Thijs S."/>
            <person name="Mcammond B.M."/>
            <person name="Stevens V."/>
            <person name="Gonzalez-Chavez M.D.C."/>
            <person name="Vangronsveld J."/>
        </authorList>
    </citation>
    <scope>NUCLEOTIDE SEQUENCE [LARGE SCALE GENOMIC DNA]</scope>
    <source>
        <strain evidence="11 12">CP3</strain>
    </source>
</reference>
<dbReference type="InterPro" id="IPR058647">
    <property type="entry name" value="BSH_CzcB-like"/>
</dbReference>
<dbReference type="FunFam" id="2.40.30.170:FF:000010">
    <property type="entry name" value="Efflux RND transporter periplasmic adaptor subunit"/>
    <property type="match status" value="1"/>
</dbReference>
<keyword evidence="4" id="KW-0105">Cadmium resistance</keyword>
<dbReference type="GO" id="GO:0046686">
    <property type="term" value="P:response to cadmium ion"/>
    <property type="evidence" value="ECO:0007669"/>
    <property type="project" value="UniProtKB-KW"/>
</dbReference>
<dbReference type="GO" id="GO:0030288">
    <property type="term" value="C:outer membrane-bounded periplasmic space"/>
    <property type="evidence" value="ECO:0007669"/>
    <property type="project" value="TreeGrafter"/>
</dbReference>
<evidence type="ECO:0000259" key="9">
    <source>
        <dbReference type="Pfam" id="PF25973"/>
    </source>
</evidence>
<dbReference type="EMBL" id="MNAO01000001">
    <property type="protein sequence ID" value="OHV18305.1"/>
    <property type="molecule type" value="Genomic_DNA"/>
</dbReference>
<evidence type="ECO:0000259" key="7">
    <source>
        <dbReference type="Pfam" id="PF25893"/>
    </source>
</evidence>
<evidence type="ECO:0000313" key="11">
    <source>
        <dbReference type="EMBL" id="OHV18305.1"/>
    </source>
</evidence>
<evidence type="ECO:0000256" key="5">
    <source>
        <dbReference type="ARBA" id="ARBA00058766"/>
    </source>
</evidence>
<dbReference type="InterPro" id="IPR006143">
    <property type="entry name" value="RND_pump_MFP"/>
</dbReference>
<comment type="function">
    <text evidence="5">CzcA and CzcB together would act in zinc efflux nearly as effectively as the complete czc efflux system (CzcABC). The CzcB protein is thought to funnel zinc cations to the CzcA transport protein.</text>
</comment>
<name>A0A1S1PBE8_METEX</name>
<evidence type="ECO:0000256" key="1">
    <source>
        <dbReference type="ARBA" id="ARBA00009477"/>
    </source>
</evidence>
<feature type="compositionally biased region" description="Basic and acidic residues" evidence="6">
    <location>
        <begin position="49"/>
        <end position="79"/>
    </location>
</feature>
<dbReference type="Gene3D" id="2.40.30.170">
    <property type="match status" value="1"/>
</dbReference>
<organism evidence="11 12">
    <name type="scientific">Methylorubrum extorquens</name>
    <name type="common">Methylobacterium dichloromethanicum</name>
    <name type="synonym">Methylobacterium extorquens</name>
    <dbReference type="NCBI Taxonomy" id="408"/>
    <lineage>
        <taxon>Bacteria</taxon>
        <taxon>Pseudomonadati</taxon>
        <taxon>Pseudomonadota</taxon>
        <taxon>Alphaproteobacteria</taxon>
        <taxon>Hyphomicrobiales</taxon>
        <taxon>Methylobacteriaceae</taxon>
        <taxon>Methylorubrum</taxon>
    </lineage>
</organism>
<dbReference type="Pfam" id="PF25975">
    <property type="entry name" value="CzcB_C"/>
    <property type="match status" value="1"/>
</dbReference>
<dbReference type="RefSeq" id="WP_076641514.1">
    <property type="nucleotide sequence ID" value="NZ_CP019322.1"/>
</dbReference>
<keyword evidence="3" id="KW-0862">Zinc</keyword>
<dbReference type="InterPro" id="IPR051909">
    <property type="entry name" value="MFP_Cation_Efflux"/>
</dbReference>
<feature type="domain" description="CzcB-like barrel-sandwich hybrid" evidence="9">
    <location>
        <begin position="122"/>
        <end position="281"/>
    </location>
</feature>
<dbReference type="GO" id="GO:0046914">
    <property type="term" value="F:transition metal ion binding"/>
    <property type="evidence" value="ECO:0007669"/>
    <property type="project" value="TreeGrafter"/>
</dbReference>
<dbReference type="GO" id="GO:0022857">
    <property type="term" value="F:transmembrane transporter activity"/>
    <property type="evidence" value="ECO:0007669"/>
    <property type="project" value="InterPro"/>
</dbReference>
<protein>
    <submittedName>
        <fullName evidence="11">Efflux transporter periplasmic adaptor subunit</fullName>
    </submittedName>
</protein>
<accession>A0A1S1PBE8</accession>
<dbReference type="PANTHER" id="PTHR30097">
    <property type="entry name" value="CATION EFFLUX SYSTEM PROTEIN CUSB"/>
    <property type="match status" value="1"/>
</dbReference>
<dbReference type="GO" id="GO:0016020">
    <property type="term" value="C:membrane"/>
    <property type="evidence" value="ECO:0007669"/>
    <property type="project" value="InterPro"/>
</dbReference>
<evidence type="ECO:0000256" key="3">
    <source>
        <dbReference type="ARBA" id="ARBA00022833"/>
    </source>
</evidence>
<comment type="caution">
    <text evidence="11">The sequence shown here is derived from an EMBL/GenBank/DDBJ whole genome shotgun (WGS) entry which is preliminary data.</text>
</comment>
<dbReference type="NCBIfam" id="TIGR01730">
    <property type="entry name" value="RND_mfp"/>
    <property type="match status" value="1"/>
</dbReference>
<feature type="domain" description="CzcB-like C-terminal circularly permuted SH3-like" evidence="10">
    <location>
        <begin position="368"/>
        <end position="428"/>
    </location>
</feature>
<dbReference type="Gene3D" id="2.40.50.100">
    <property type="match status" value="1"/>
</dbReference>
<dbReference type="Pfam" id="PF25893">
    <property type="entry name" value="HH_CzcB"/>
    <property type="match status" value="1"/>
</dbReference>
<feature type="domain" description="CusB-like beta-barrel" evidence="8">
    <location>
        <begin position="284"/>
        <end position="360"/>
    </location>
</feature>
<dbReference type="InterPro" id="IPR058648">
    <property type="entry name" value="HH_CzcB-like"/>
</dbReference>
<comment type="similarity">
    <text evidence="1">Belongs to the membrane fusion protein (MFP) (TC 8.A.1) family.</text>
</comment>
<sequence length="440" mass="46655">MRALLILLVLVAGIAIGGAVPSIATHAQSVLVTLGLKPAPAVPSMPAAKSDDDHDHAAKPDAHGHSHAGEGGEEKEHGEAGEIHMTAEQITSQEIRTAPVTGGTLSRHLVVPGTVIPDADRLVRVPARVVGTVAEMRKRLGDKVQKGDVVAVLDSREVADAKSDFLTAGVQAELQKINFERQQKLLNTQATAQVSFDQARATYQESQLRLDLARQKLSALGLNAAEVAAAAKRDEATPNQSSLRMFPLRAPMDGRIVERKVDVGTKVGGESDPADVYTIADLSTVWVELAVPTTALINVQEGAKALVGTGTDEKNLRAEGQVVFISPLLNADTRSARVIVALANPDQAWRPGMFVTAAIAVAEDTVPVRVPRTALQTVEGKLAAFVRTDEGFERRAVKVGRADDEAFEVTEGLSTGDEIAVANTFLLKAELGKAEADHDH</sequence>
<gene>
    <name evidence="11" type="ORF">BK022_00020</name>
</gene>
<evidence type="ECO:0000256" key="2">
    <source>
        <dbReference type="ARBA" id="ARBA00022448"/>
    </source>
</evidence>
<feature type="region of interest" description="Disordered" evidence="6">
    <location>
        <begin position="43"/>
        <end position="79"/>
    </location>
</feature>
<keyword evidence="2" id="KW-0813">Transport</keyword>
<dbReference type="FunFam" id="2.40.420.20:FF:000006">
    <property type="entry name" value="RND family efflux transporter MFP subunit"/>
    <property type="match status" value="1"/>
</dbReference>
<dbReference type="Pfam" id="PF25954">
    <property type="entry name" value="Beta-barrel_RND_2"/>
    <property type="match status" value="1"/>
</dbReference>
<dbReference type="SUPFAM" id="SSF111369">
    <property type="entry name" value="HlyD-like secretion proteins"/>
    <property type="match status" value="1"/>
</dbReference>